<dbReference type="PANTHER" id="PTHR42930:SF3">
    <property type="entry name" value="PHOSPHATE-SPECIFIC TRANSPORT SYSTEM ACCESSORY PROTEIN PHOU"/>
    <property type="match status" value="1"/>
</dbReference>
<dbReference type="EMBL" id="DXFQ01000022">
    <property type="protein sequence ID" value="HIX19264.1"/>
    <property type="molecule type" value="Genomic_DNA"/>
</dbReference>
<comment type="caution">
    <text evidence="3">The sequence shown here is derived from an EMBL/GenBank/DDBJ whole genome shotgun (WGS) entry which is preliminary data.</text>
</comment>
<evidence type="ECO:0000259" key="2">
    <source>
        <dbReference type="Pfam" id="PF01895"/>
    </source>
</evidence>
<dbReference type="Proteomes" id="UP000823964">
    <property type="component" value="Unassembled WGS sequence"/>
</dbReference>
<proteinExistence type="inferred from homology"/>
<evidence type="ECO:0000313" key="4">
    <source>
        <dbReference type="Proteomes" id="UP000823964"/>
    </source>
</evidence>
<evidence type="ECO:0000313" key="3">
    <source>
        <dbReference type="EMBL" id="HIX19264.1"/>
    </source>
</evidence>
<dbReference type="InterPro" id="IPR038078">
    <property type="entry name" value="PhoU-like_sf"/>
</dbReference>
<reference evidence="3" key="1">
    <citation type="journal article" date="2021" name="PeerJ">
        <title>Extensive microbial diversity within the chicken gut microbiome revealed by metagenomics and culture.</title>
        <authorList>
            <person name="Gilroy R."/>
            <person name="Ravi A."/>
            <person name="Getino M."/>
            <person name="Pursley I."/>
            <person name="Horton D.L."/>
            <person name="Alikhan N.F."/>
            <person name="Baker D."/>
            <person name="Gharbi K."/>
            <person name="Hall N."/>
            <person name="Watson M."/>
            <person name="Adriaenssens E.M."/>
            <person name="Foster-Nyarko E."/>
            <person name="Jarju S."/>
            <person name="Secka A."/>
            <person name="Antonio M."/>
            <person name="Oren A."/>
            <person name="Chaudhuri R.R."/>
            <person name="La Ragione R."/>
            <person name="Hildebrand F."/>
            <person name="Pallen M.J."/>
        </authorList>
    </citation>
    <scope>NUCLEOTIDE SEQUENCE</scope>
    <source>
        <strain evidence="3">14975</strain>
    </source>
</reference>
<dbReference type="PANTHER" id="PTHR42930">
    <property type="entry name" value="PHOSPHATE-SPECIFIC TRANSPORT SYSTEM ACCESSORY PROTEIN PHOU"/>
    <property type="match status" value="1"/>
</dbReference>
<dbReference type="InterPro" id="IPR028366">
    <property type="entry name" value="PhoU"/>
</dbReference>
<protein>
    <submittedName>
        <fullName evidence="3">PhoU domain-containing protein</fullName>
    </submittedName>
</protein>
<dbReference type="Gene3D" id="1.20.58.220">
    <property type="entry name" value="Phosphate transport system protein phou homolog 2, domain 2"/>
    <property type="match status" value="1"/>
</dbReference>
<gene>
    <name evidence="3" type="ORF">H9862_01525</name>
</gene>
<evidence type="ECO:0000256" key="1">
    <source>
        <dbReference type="ARBA" id="ARBA00008107"/>
    </source>
</evidence>
<dbReference type="SUPFAM" id="SSF109755">
    <property type="entry name" value="PhoU-like"/>
    <property type="match status" value="1"/>
</dbReference>
<sequence>MDMDHIETPDYFPELSRKVRDLINRVRDALFRVDSQLCLRLMAECSALQTETRKAEADCNANLLVGMTDAEDRLQLVRCAQRCSRLGRIVHQALQIVQNVHEIADQIEPSDIEAFKPIYLMAEVELQDAVLSILRDDERLAYGVRSKDEELDQMYAKEMERIFHNTSSAMFYNFHTGTSLLFILRAIERIGDHAKELAIPSFYLLTAGGRSVGEKRCAI</sequence>
<organism evidence="3 4">
    <name type="scientific">Candidatus Akkermansia intestinigallinarum</name>
    <dbReference type="NCBI Taxonomy" id="2838431"/>
    <lineage>
        <taxon>Bacteria</taxon>
        <taxon>Pseudomonadati</taxon>
        <taxon>Verrucomicrobiota</taxon>
        <taxon>Verrucomicrobiia</taxon>
        <taxon>Verrucomicrobiales</taxon>
        <taxon>Akkermansiaceae</taxon>
        <taxon>Akkermansia</taxon>
    </lineage>
</organism>
<comment type="similarity">
    <text evidence="1">Belongs to the PhoU family.</text>
</comment>
<accession>A0A9D2AGE1</accession>
<reference evidence="3" key="2">
    <citation type="submission" date="2021-04" db="EMBL/GenBank/DDBJ databases">
        <authorList>
            <person name="Gilroy R."/>
        </authorList>
    </citation>
    <scope>NUCLEOTIDE SEQUENCE</scope>
    <source>
        <strain evidence="3">14975</strain>
    </source>
</reference>
<dbReference type="InterPro" id="IPR026022">
    <property type="entry name" value="PhoU_dom"/>
</dbReference>
<dbReference type="AlphaFoldDB" id="A0A9D2AGE1"/>
<dbReference type="GO" id="GO:0045936">
    <property type="term" value="P:negative regulation of phosphate metabolic process"/>
    <property type="evidence" value="ECO:0007669"/>
    <property type="project" value="InterPro"/>
</dbReference>
<name>A0A9D2AGE1_9BACT</name>
<dbReference type="Pfam" id="PF01895">
    <property type="entry name" value="PhoU"/>
    <property type="match status" value="1"/>
</dbReference>
<dbReference type="GO" id="GO:0030643">
    <property type="term" value="P:intracellular phosphate ion homeostasis"/>
    <property type="evidence" value="ECO:0007669"/>
    <property type="project" value="InterPro"/>
</dbReference>
<feature type="domain" description="PhoU" evidence="2">
    <location>
        <begin position="124"/>
        <end position="198"/>
    </location>
</feature>